<keyword evidence="5" id="KW-0677">Repeat</keyword>
<accession>A0A182QWN8</accession>
<feature type="region of interest" description="Disordered" evidence="9">
    <location>
        <begin position="319"/>
        <end position="338"/>
    </location>
</feature>
<dbReference type="EMBL" id="AXCN02001427">
    <property type="status" value="NOT_ANNOTATED_CDS"/>
    <property type="molecule type" value="Genomic_DNA"/>
</dbReference>
<keyword evidence="7" id="KW-0498">Mitosis</keyword>
<dbReference type="GO" id="GO:0051013">
    <property type="term" value="P:microtubule severing"/>
    <property type="evidence" value="ECO:0007669"/>
    <property type="project" value="UniProtKB-UniRule"/>
</dbReference>
<dbReference type="SMART" id="SM00320">
    <property type="entry name" value="WD40"/>
    <property type="match status" value="6"/>
</dbReference>
<dbReference type="GO" id="GO:0051301">
    <property type="term" value="P:cell division"/>
    <property type="evidence" value="ECO:0007669"/>
    <property type="project" value="UniProtKB-KW"/>
</dbReference>
<comment type="similarity">
    <text evidence="7">Belongs to the WD repeat KATNB1 family.</text>
</comment>
<evidence type="ECO:0000256" key="3">
    <source>
        <dbReference type="ARBA" id="ARBA00022574"/>
    </source>
</evidence>
<dbReference type="PRINTS" id="PR00320">
    <property type="entry name" value="GPROTEINBRPT"/>
</dbReference>
<dbReference type="STRING" id="69004.A0A182QWN8"/>
<keyword evidence="6 7" id="KW-0206">Cytoskeleton</keyword>
<evidence type="ECO:0000256" key="4">
    <source>
        <dbReference type="ARBA" id="ARBA00022701"/>
    </source>
</evidence>
<dbReference type="GO" id="GO:0007019">
    <property type="term" value="P:microtubule depolymerization"/>
    <property type="evidence" value="ECO:0007669"/>
    <property type="project" value="TreeGrafter"/>
</dbReference>
<dbReference type="GO" id="GO:0000922">
    <property type="term" value="C:spindle pole"/>
    <property type="evidence" value="ECO:0007669"/>
    <property type="project" value="UniProtKB-SubCell"/>
</dbReference>
<dbReference type="Pfam" id="PF00400">
    <property type="entry name" value="WD40"/>
    <property type="match status" value="4"/>
</dbReference>
<dbReference type="InterPro" id="IPR001680">
    <property type="entry name" value="WD40_rpt"/>
</dbReference>
<dbReference type="CDD" id="cd00200">
    <property type="entry name" value="WD40"/>
    <property type="match status" value="1"/>
</dbReference>
<feature type="repeat" description="WD" evidence="8">
    <location>
        <begin position="15"/>
        <end position="56"/>
    </location>
</feature>
<keyword evidence="2 7" id="KW-0963">Cytoplasm</keyword>
<evidence type="ECO:0000256" key="1">
    <source>
        <dbReference type="ARBA" id="ARBA00004245"/>
    </source>
</evidence>
<dbReference type="AlphaFoldDB" id="A0A182QWN8"/>
<evidence type="ECO:0000259" key="10">
    <source>
        <dbReference type="Pfam" id="PF13925"/>
    </source>
</evidence>
<feature type="region of interest" description="Disordered" evidence="9">
    <location>
        <begin position="352"/>
        <end position="381"/>
    </location>
</feature>
<feature type="compositionally biased region" description="Polar residues" evidence="9">
    <location>
        <begin position="319"/>
        <end position="334"/>
    </location>
</feature>
<feature type="compositionally biased region" description="Polar residues" evidence="9">
    <location>
        <begin position="607"/>
        <end position="616"/>
    </location>
</feature>
<feature type="repeat" description="WD" evidence="8">
    <location>
        <begin position="98"/>
        <end position="140"/>
    </location>
</feature>
<evidence type="ECO:0000256" key="9">
    <source>
        <dbReference type="SAM" id="MobiDB-lite"/>
    </source>
</evidence>
<evidence type="ECO:0000256" key="2">
    <source>
        <dbReference type="ARBA" id="ARBA00022490"/>
    </source>
</evidence>
<gene>
    <name evidence="7" type="primary">KATNB1</name>
</gene>
<name>A0A182QWN8_9DIPT</name>
<dbReference type="PROSITE" id="PS50294">
    <property type="entry name" value="WD_REPEATS_REGION"/>
    <property type="match status" value="3"/>
</dbReference>
<dbReference type="PROSITE" id="PS50082">
    <property type="entry name" value="WD_REPEATS_2"/>
    <property type="match status" value="5"/>
</dbReference>
<organism evidence="11 12">
    <name type="scientific">Anopheles farauti</name>
    <dbReference type="NCBI Taxonomy" id="69004"/>
    <lineage>
        <taxon>Eukaryota</taxon>
        <taxon>Metazoa</taxon>
        <taxon>Ecdysozoa</taxon>
        <taxon>Arthropoda</taxon>
        <taxon>Hexapoda</taxon>
        <taxon>Insecta</taxon>
        <taxon>Pterygota</taxon>
        <taxon>Neoptera</taxon>
        <taxon>Endopterygota</taxon>
        <taxon>Diptera</taxon>
        <taxon>Nematocera</taxon>
        <taxon>Culicoidea</taxon>
        <taxon>Culicidae</taxon>
        <taxon>Anophelinae</taxon>
        <taxon>Anopheles</taxon>
    </lineage>
</organism>
<keyword evidence="12" id="KW-1185">Reference proteome</keyword>
<dbReference type="Proteomes" id="UP000075886">
    <property type="component" value="Unassembled WGS sequence"/>
</dbReference>
<dbReference type="PANTHER" id="PTHR19845">
    <property type="entry name" value="KATANIN P80 SUBUNIT"/>
    <property type="match status" value="1"/>
</dbReference>
<keyword evidence="4 7" id="KW-0493">Microtubule</keyword>
<keyword evidence="3 8" id="KW-0853">WD repeat</keyword>
<dbReference type="InterPro" id="IPR026962">
    <property type="entry name" value="KTNB1"/>
</dbReference>
<comment type="subcellular location">
    <subcellularLocation>
        <location evidence="1 7">Cytoplasm</location>
        <location evidence="1 7">Cytoskeleton</location>
    </subcellularLocation>
    <subcellularLocation>
        <location evidence="7">Cytoplasm</location>
    </subcellularLocation>
    <subcellularLocation>
        <location evidence="7">Cytoplasm</location>
        <location evidence="7">Cytoskeleton</location>
        <location evidence="7">Microtubule organizing center</location>
        <location evidence="7">Centrosome</location>
    </subcellularLocation>
    <subcellularLocation>
        <location evidence="7">Cytoplasm</location>
        <location evidence="7">Cytoskeleton</location>
        <location evidence="7">Spindle pole</location>
    </subcellularLocation>
    <subcellularLocation>
        <location evidence="7">Cytoplasm</location>
        <location evidence="7">Cytoskeleton</location>
        <location evidence="7">Spindle</location>
    </subcellularLocation>
    <text evidence="7">Predominantly cytoplasmic. Localized to the interphase centrosome and mitotic spindle poles.</text>
</comment>
<dbReference type="InterPro" id="IPR028021">
    <property type="entry name" value="Katanin_C-terminal"/>
</dbReference>
<feature type="region of interest" description="Disordered" evidence="9">
    <location>
        <begin position="460"/>
        <end position="541"/>
    </location>
</feature>
<dbReference type="PANTHER" id="PTHR19845:SF0">
    <property type="entry name" value="KATANIN P80 WD40 REPEAT-CONTAINING SUBUNIT B1"/>
    <property type="match status" value="1"/>
</dbReference>
<feature type="region of interest" description="Disordered" evidence="9">
    <location>
        <begin position="565"/>
        <end position="626"/>
    </location>
</feature>
<dbReference type="InterPro" id="IPR019775">
    <property type="entry name" value="WD40_repeat_CS"/>
</dbReference>
<dbReference type="GO" id="GO:0005874">
    <property type="term" value="C:microtubule"/>
    <property type="evidence" value="ECO:0007669"/>
    <property type="project" value="UniProtKB-KW"/>
</dbReference>
<dbReference type="FunFam" id="2.130.10.10:FF:000462">
    <property type="entry name" value="Katanin p80 WD40 repeat-containing subunit B1"/>
    <property type="match status" value="1"/>
</dbReference>
<feature type="repeat" description="WD" evidence="8">
    <location>
        <begin position="183"/>
        <end position="224"/>
    </location>
</feature>
<dbReference type="InterPro" id="IPR015943">
    <property type="entry name" value="WD40/YVTN_repeat-like_dom_sf"/>
</dbReference>
<comment type="subunit">
    <text evidence="7">Interacts with KATNA1. This interaction enhances the microtubule binding and severing activity of KATNA1 and also targets this activity to the centrosome.</text>
</comment>
<protein>
    <recommendedName>
        <fullName evidence="7">Katanin p80 WD40 repeat-containing subunit B1</fullName>
        <shortName evidence="7">Katanin p80 subunit B1</shortName>
    </recommendedName>
    <alternativeName>
        <fullName evidence="7">p80 katanin</fullName>
    </alternativeName>
</protein>
<evidence type="ECO:0000313" key="12">
    <source>
        <dbReference type="Proteomes" id="UP000075886"/>
    </source>
</evidence>
<keyword evidence="7" id="KW-0132">Cell division</keyword>
<dbReference type="Gene3D" id="2.130.10.10">
    <property type="entry name" value="YVTN repeat-like/Quinoprotein amine dehydrogenase"/>
    <property type="match status" value="2"/>
</dbReference>
<feature type="compositionally biased region" description="Gly residues" evidence="9">
    <location>
        <begin position="365"/>
        <end position="380"/>
    </location>
</feature>
<dbReference type="Pfam" id="PF13925">
    <property type="entry name" value="Katanin_con80"/>
    <property type="match status" value="1"/>
</dbReference>
<dbReference type="InterPro" id="IPR020472">
    <property type="entry name" value="WD40_PAC1"/>
</dbReference>
<evidence type="ECO:0000256" key="5">
    <source>
        <dbReference type="ARBA" id="ARBA00022737"/>
    </source>
</evidence>
<sequence>MASVSRKLPSKLYGIQAHSTKVTCLDIGETGRVLVTGGQDRNIKLWTFGDEKCFMTLPGHNSSIDCVKFAYSDDFVYSADDTGVIKRWNLNASDSISLFGHMKSVRTLDFYPYSDSYLVSGSNDTSIRLWDVREKVCIKRYRGHMSHVNSVKFSPDGSWIASAGAEGSVIIWDIRMSKLFMEFTERQTPATCVKYHPTDLMMAAGRNDGTVDLYDLEKRQLITQIPGSPAGSQQPSGVRCVTFDESGKCLFVGTPAGITVVGWEPDREYDRLESNWSQLGDMKIAGAKLLYGTYEDDAVAIHAVPLAHLRAFYNPQNQPATFTHNQTSRKSFSRGSGKVRLSIGGGGSGAGAGAGVAGISPDTGPDGGDGEQGSGNGGGMSPNLNIEMIDEEDLQFEFPHAKTVLGAEASIDNGGLPAGPVESARSIPLVNSHYLVRDEMQMYNLPSANQPDYYPNGVAGLDAGKEDFPVTNAQPPDYAPKGPGQPAPPSATGSGYVNGNTSCKVSSTRASTGTQRTAGSSGEHRRPGSIHGGVGHSRSAGNLVRRLATSKSTLELNKLSSDETVTFKKPISRGSSPIRQQQQQQHHAAPYQGGSSSSKIQRSESSAQITTNLRNGSTDRPRAPHNANVKVQIVTKPVRSKTSLEIRHLGRPVAGGAGGGGGGGPPSGMYSQRTPAGSGQDALIDYGSDGGGTHMPFESASILRYSGGGGVGGSGTYESSSMEYEVQVLRNEHDTIMQALCHRTALLSAIRNYTKSGDVTGALKVAVRMNDQHVLVDVLGAILEKTSQWTLDMCVLLLPKVYDLLQSEYKFHCTRACDTLRIILSTFLPVIRENTDPWGACTIGVDVSREERQSKCLECKNWLLRIRCLPENPKMGSNLQQLQNMIVDI</sequence>
<reference evidence="12" key="1">
    <citation type="submission" date="2014-01" db="EMBL/GenBank/DDBJ databases">
        <title>The Genome Sequence of Anopheles farauti FAR1 (V2).</title>
        <authorList>
            <consortium name="The Broad Institute Genomics Platform"/>
            <person name="Neafsey D.E."/>
            <person name="Besansky N."/>
            <person name="Howell P."/>
            <person name="Walton C."/>
            <person name="Young S.K."/>
            <person name="Zeng Q."/>
            <person name="Gargeya S."/>
            <person name="Fitzgerald M."/>
            <person name="Haas B."/>
            <person name="Abouelleil A."/>
            <person name="Allen A.W."/>
            <person name="Alvarado L."/>
            <person name="Arachchi H.M."/>
            <person name="Berlin A.M."/>
            <person name="Chapman S.B."/>
            <person name="Gainer-Dewar J."/>
            <person name="Goldberg J."/>
            <person name="Griggs A."/>
            <person name="Gujja S."/>
            <person name="Hansen M."/>
            <person name="Howarth C."/>
            <person name="Imamovic A."/>
            <person name="Ireland A."/>
            <person name="Larimer J."/>
            <person name="McCowan C."/>
            <person name="Murphy C."/>
            <person name="Pearson M."/>
            <person name="Poon T.W."/>
            <person name="Priest M."/>
            <person name="Roberts A."/>
            <person name="Saif S."/>
            <person name="Shea T."/>
            <person name="Sisk P."/>
            <person name="Sykes S."/>
            <person name="Wortman J."/>
            <person name="Nusbaum C."/>
            <person name="Birren B."/>
        </authorList>
    </citation>
    <scope>NUCLEOTIDE SEQUENCE [LARGE SCALE GENOMIC DNA]</scope>
    <source>
        <strain evidence="12">FAR1</strain>
    </source>
</reference>
<evidence type="ECO:0000256" key="8">
    <source>
        <dbReference type="PROSITE-ProRule" id="PRU00221"/>
    </source>
</evidence>
<feature type="domain" description="Katanin p80 subunit C-terminal" evidence="10">
    <location>
        <begin position="732"/>
        <end position="869"/>
    </location>
</feature>
<dbReference type="GO" id="GO:0008017">
    <property type="term" value="F:microtubule binding"/>
    <property type="evidence" value="ECO:0007669"/>
    <property type="project" value="UniProtKB-UniRule"/>
</dbReference>
<feature type="repeat" description="WD" evidence="8">
    <location>
        <begin position="141"/>
        <end position="182"/>
    </location>
</feature>
<feature type="compositionally biased region" description="Polar residues" evidence="9">
    <location>
        <begin position="491"/>
        <end position="520"/>
    </location>
</feature>
<evidence type="ECO:0000256" key="6">
    <source>
        <dbReference type="ARBA" id="ARBA00023212"/>
    </source>
</evidence>
<feature type="compositionally biased region" description="Low complexity" evidence="9">
    <location>
        <begin position="595"/>
        <end position="606"/>
    </location>
</feature>
<dbReference type="GO" id="GO:0005737">
    <property type="term" value="C:cytoplasm"/>
    <property type="evidence" value="ECO:0007669"/>
    <property type="project" value="UniProtKB-SubCell"/>
</dbReference>
<reference evidence="11" key="2">
    <citation type="submission" date="2020-05" db="UniProtKB">
        <authorList>
            <consortium name="EnsemblMetazoa"/>
        </authorList>
    </citation>
    <scope>IDENTIFICATION</scope>
    <source>
        <strain evidence="11">FAR1</strain>
    </source>
</reference>
<dbReference type="InterPro" id="IPR036322">
    <property type="entry name" value="WD40_repeat_dom_sf"/>
</dbReference>
<evidence type="ECO:0000256" key="7">
    <source>
        <dbReference type="HAMAP-Rule" id="MF_03022"/>
    </source>
</evidence>
<dbReference type="HAMAP" id="MF_03022">
    <property type="entry name" value="Katanin_p80_B1"/>
    <property type="match status" value="1"/>
</dbReference>
<comment type="function">
    <text evidence="7">Participates in a complex which severs microtubules in an ATP-dependent manner. May act to target the enzymatic subunit of this complex to sites of action such as the centrosome. Microtubule severing may promote rapid reorganization of cellular microtubule arrays and the release of microtubules from the centrosome following nucleation.</text>
</comment>
<proteinExistence type="inferred from homology"/>
<dbReference type="PROSITE" id="PS00678">
    <property type="entry name" value="WD_REPEATS_1"/>
    <property type="match status" value="1"/>
</dbReference>
<dbReference type="EnsemblMetazoa" id="AFAF018368-RA">
    <property type="protein sequence ID" value="AFAF018368-PA"/>
    <property type="gene ID" value="AFAF018368"/>
</dbReference>
<keyword evidence="7" id="KW-0131">Cell cycle</keyword>
<evidence type="ECO:0000313" key="11">
    <source>
        <dbReference type="EnsemblMetazoa" id="AFAF018368-PA"/>
    </source>
</evidence>
<dbReference type="GO" id="GO:0008352">
    <property type="term" value="C:katanin complex"/>
    <property type="evidence" value="ECO:0007669"/>
    <property type="project" value="InterPro"/>
</dbReference>
<dbReference type="VEuPathDB" id="VectorBase:AFAF018368"/>
<feature type="repeat" description="WD" evidence="8">
    <location>
        <begin position="57"/>
        <end position="98"/>
    </location>
</feature>
<dbReference type="GO" id="GO:0005813">
    <property type="term" value="C:centrosome"/>
    <property type="evidence" value="ECO:0007669"/>
    <property type="project" value="UniProtKB-SubCell"/>
</dbReference>
<dbReference type="SUPFAM" id="SSF50978">
    <property type="entry name" value="WD40 repeat-like"/>
    <property type="match status" value="1"/>
</dbReference>